<dbReference type="AlphaFoldDB" id="A0AAW8JL46"/>
<dbReference type="EMBL" id="JAVIDA010000015">
    <property type="protein sequence ID" value="MDQ9072117.1"/>
    <property type="molecule type" value="Genomic_DNA"/>
</dbReference>
<accession>A0AAW8JL46</accession>
<dbReference type="GO" id="GO:0002161">
    <property type="term" value="F:aminoacyl-tRNA deacylase activity"/>
    <property type="evidence" value="ECO:0007669"/>
    <property type="project" value="InterPro"/>
</dbReference>
<feature type="domain" description="YbaK/aminoacyl-tRNA synthetase-associated" evidence="1">
    <location>
        <begin position="35"/>
        <end position="154"/>
    </location>
</feature>
<reference evidence="2" key="1">
    <citation type="submission" date="2023-08" db="EMBL/GenBank/DDBJ databases">
        <title>Emergence of clinically-relevant ST2 carbapenem-resistant Acinetobacter baumannii strains in hospital sewages in Zhejiang, East of China.</title>
        <authorList>
            <person name="Kaichao C."/>
            <person name="Zhang R."/>
        </authorList>
    </citation>
    <scope>NUCLEOTIDE SEQUENCE</scope>
    <source>
        <strain evidence="2">M-SY-60</strain>
    </source>
</reference>
<evidence type="ECO:0000259" key="1">
    <source>
        <dbReference type="Pfam" id="PF04073"/>
    </source>
</evidence>
<sequence>MTEASLNQSPFEQISNLLDSKHVQYQVIEHASEGKSEEVAKIRGTEVGQGAKALVCQIRGQSKYQYLLVISAGDRKVDFKKLAEAIQVKRVSMASVETAFELTACVPGSVPPFSFHDALTVIADHDIFNRFDEIAFNAGSLSKSIKMKSQDYLQIVQPILLDIIQEV</sequence>
<gene>
    <name evidence="2" type="ORF">RFH51_11670</name>
</gene>
<evidence type="ECO:0000313" key="3">
    <source>
        <dbReference type="Proteomes" id="UP001243195"/>
    </source>
</evidence>
<comment type="caution">
    <text evidence="2">The sequence shown here is derived from an EMBL/GenBank/DDBJ whole genome shotgun (WGS) entry which is preliminary data.</text>
</comment>
<dbReference type="SUPFAM" id="SSF55826">
    <property type="entry name" value="YbaK/ProRS associated domain"/>
    <property type="match status" value="1"/>
</dbReference>
<dbReference type="PANTHER" id="PTHR30411:SF9">
    <property type="entry name" value="MULTIFUNCTIONAL SER_THR-TRNA DEACYLASE PROXP-Y"/>
    <property type="match status" value="1"/>
</dbReference>
<protein>
    <submittedName>
        <fullName evidence="2">YbaK/EbsC family protein</fullName>
    </submittedName>
</protein>
<dbReference type="Proteomes" id="UP001243195">
    <property type="component" value="Unassembled WGS sequence"/>
</dbReference>
<evidence type="ECO:0000313" key="2">
    <source>
        <dbReference type="EMBL" id="MDQ9072117.1"/>
    </source>
</evidence>
<proteinExistence type="predicted"/>
<dbReference type="Gene3D" id="3.90.960.10">
    <property type="entry name" value="YbaK/aminoacyl-tRNA synthetase-associated domain"/>
    <property type="match status" value="1"/>
</dbReference>
<dbReference type="PANTHER" id="PTHR30411">
    <property type="entry name" value="CYTOPLASMIC PROTEIN"/>
    <property type="match status" value="1"/>
</dbReference>
<dbReference type="RefSeq" id="WP_308956572.1">
    <property type="nucleotide sequence ID" value="NZ_JAVICY010000018.1"/>
</dbReference>
<dbReference type="InterPro" id="IPR007214">
    <property type="entry name" value="YbaK/aa-tRNA-synth-assoc-dom"/>
</dbReference>
<organism evidence="2 3">
    <name type="scientific">Acinetobacter gerneri</name>
    <dbReference type="NCBI Taxonomy" id="202952"/>
    <lineage>
        <taxon>Bacteria</taxon>
        <taxon>Pseudomonadati</taxon>
        <taxon>Pseudomonadota</taxon>
        <taxon>Gammaproteobacteria</taxon>
        <taxon>Moraxellales</taxon>
        <taxon>Moraxellaceae</taxon>
        <taxon>Acinetobacter</taxon>
    </lineage>
</organism>
<dbReference type="InterPro" id="IPR036754">
    <property type="entry name" value="YbaK/aa-tRNA-synt-asso_dom_sf"/>
</dbReference>
<name>A0AAW8JL46_9GAMM</name>
<dbReference type="Pfam" id="PF04073">
    <property type="entry name" value="tRNA_edit"/>
    <property type="match status" value="1"/>
</dbReference>